<feature type="compositionally biased region" description="Low complexity" evidence="1">
    <location>
        <begin position="266"/>
        <end position="275"/>
    </location>
</feature>
<sequence>MSISSRHRYKRPLQRGLLSVCALALFVCVVFSYASAPVYDASNVKIIVENTFDSTQRSSHIQVCEAKGGVLVPDVSDAIHQELVNKMTAAGAISYCGYLGGSTILSSSQCTTSKATLNCIWYWDQGRYSGIENAYAFYKGNYFPASGSNGGLVGAGMLSTDSSNHWTKKKGVQAYPGSKHQRYAMLILSQTSSTAGWMDSSESWFSYGEAPTNRYYAIARQKGWCCFAAKEPAGAVSTTSGELVAPAASLNEKRRRSRRSSLAPKSSFRSNGSSSGTVRSFHAASPSKDRSGRRSILRNDDEQMEDYPERQDSFCSARSEDLAASERFDPIAPVEMVPLRYSEQLMVSTLPVELAQPPLYSEPLIQQSLWNSRSSECADERIMDTPRPRLRRTSSVSFID</sequence>
<reference evidence="3" key="1">
    <citation type="submission" date="2019-02" db="EMBL/GenBank/DDBJ databases">
        <title>FDA dAtabase for Regulatory Grade micrObial Sequences (FDA-ARGOS): Supporting development and validation of Infectious Disease Dx tests.</title>
        <authorList>
            <person name="Duncan R."/>
            <person name="Fisher C."/>
            <person name="Tallon L."/>
            <person name="Sadzewicz L."/>
            <person name="Sengamalay N."/>
            <person name="Ott S."/>
            <person name="Godinez A."/>
            <person name="Nagaraj S."/>
            <person name="Vavikolanu K."/>
            <person name="Nadendla S."/>
            <person name="Aluvathingal J."/>
            <person name="Sichtig H."/>
        </authorList>
    </citation>
    <scope>NUCLEOTIDE SEQUENCE [LARGE SCALE GENOMIC DNA]</scope>
    <source>
        <strain evidence="3">FDAARGOS_361</strain>
    </source>
</reference>
<dbReference type="EMBL" id="RHLC01000016">
    <property type="protein sequence ID" value="TPP47587.1"/>
    <property type="molecule type" value="Genomic_DNA"/>
</dbReference>
<dbReference type="VEuPathDB" id="TriTrypDB:LdCL_270011500"/>
<dbReference type="PANTHER" id="PTHR35613">
    <property type="entry name" value="C-TYPE LECTIN DOMAIN-CONTAINING PROTEIN"/>
    <property type="match status" value="1"/>
</dbReference>
<evidence type="ECO:0000256" key="1">
    <source>
        <dbReference type="SAM" id="MobiDB-lite"/>
    </source>
</evidence>
<dbReference type="InterPro" id="IPR031797">
    <property type="entry name" value="DUF5075"/>
</dbReference>
<dbReference type="Proteomes" id="UP000318447">
    <property type="component" value="Unassembled WGS sequence"/>
</dbReference>
<gene>
    <name evidence="2" type="ORF">CGC21_31145</name>
</gene>
<evidence type="ECO:0000313" key="3">
    <source>
        <dbReference type="Proteomes" id="UP000318447"/>
    </source>
</evidence>
<feature type="region of interest" description="Disordered" evidence="1">
    <location>
        <begin position="238"/>
        <end position="316"/>
    </location>
</feature>
<proteinExistence type="predicted"/>
<name>A0A504XR55_LEIDO</name>
<dbReference type="Pfam" id="PF16825">
    <property type="entry name" value="DUF5075"/>
    <property type="match status" value="1"/>
</dbReference>
<dbReference type="AlphaFoldDB" id="A0A504XR55"/>
<accession>A0A504XR55</accession>
<organism evidence="2 3">
    <name type="scientific">Leishmania donovani</name>
    <dbReference type="NCBI Taxonomy" id="5661"/>
    <lineage>
        <taxon>Eukaryota</taxon>
        <taxon>Discoba</taxon>
        <taxon>Euglenozoa</taxon>
        <taxon>Kinetoplastea</taxon>
        <taxon>Metakinetoplastina</taxon>
        <taxon>Trypanosomatida</taxon>
        <taxon>Trypanosomatidae</taxon>
        <taxon>Leishmaniinae</taxon>
        <taxon>Leishmania</taxon>
    </lineage>
</organism>
<feature type="compositionally biased region" description="Basic and acidic residues" evidence="1">
    <location>
        <begin position="287"/>
        <end position="316"/>
    </location>
</feature>
<dbReference type="PANTHER" id="PTHR35613:SF2">
    <property type="entry name" value="C-TYPE LECTIN DOMAIN-CONTAINING PROTEIN"/>
    <property type="match status" value="1"/>
</dbReference>
<dbReference type="VEuPathDB" id="TriTrypDB:LDHU3_27.0840"/>
<evidence type="ECO:0000313" key="2">
    <source>
        <dbReference type="EMBL" id="TPP47587.1"/>
    </source>
</evidence>
<comment type="caution">
    <text evidence="2">The sequence shown here is derived from an EMBL/GenBank/DDBJ whole genome shotgun (WGS) entry which is preliminary data.</text>
</comment>
<protein>
    <submittedName>
        <fullName evidence="2">Uncharacterized protein</fullName>
    </submittedName>
</protein>